<dbReference type="InterPro" id="IPR020846">
    <property type="entry name" value="MFS_dom"/>
</dbReference>
<feature type="transmembrane region" description="Helical" evidence="4">
    <location>
        <begin position="266"/>
        <end position="284"/>
    </location>
</feature>
<feature type="transmembrane region" description="Helical" evidence="4">
    <location>
        <begin position="39"/>
        <end position="59"/>
    </location>
</feature>
<gene>
    <name evidence="6" type="ORF">UC35_06225</name>
</gene>
<feature type="transmembrane region" description="Helical" evidence="4">
    <location>
        <begin position="290"/>
        <end position="311"/>
    </location>
</feature>
<feature type="transmembrane region" description="Helical" evidence="4">
    <location>
        <begin position="236"/>
        <end position="254"/>
    </location>
</feature>
<evidence type="ECO:0000256" key="2">
    <source>
        <dbReference type="ARBA" id="ARBA00022989"/>
    </source>
</evidence>
<feature type="domain" description="Major facilitator superfamily (MFS) profile" evidence="5">
    <location>
        <begin position="1"/>
        <end position="379"/>
    </location>
</feature>
<feature type="transmembrane region" description="Helical" evidence="4">
    <location>
        <begin position="199"/>
        <end position="224"/>
    </location>
</feature>
<proteinExistence type="predicted"/>
<dbReference type="Gene3D" id="1.20.1250.20">
    <property type="entry name" value="MFS general substrate transporter like domains"/>
    <property type="match status" value="2"/>
</dbReference>
<dbReference type="SUPFAM" id="SSF103473">
    <property type="entry name" value="MFS general substrate transporter"/>
    <property type="match status" value="1"/>
</dbReference>
<evidence type="ECO:0000256" key="4">
    <source>
        <dbReference type="SAM" id="Phobius"/>
    </source>
</evidence>
<accession>A0A127JRN5</accession>
<feature type="transmembrane region" description="Helical" evidence="4">
    <location>
        <begin position="7"/>
        <end position="27"/>
    </location>
</feature>
<keyword evidence="2 4" id="KW-1133">Transmembrane helix</keyword>
<reference evidence="6 7" key="1">
    <citation type="journal article" date="2014" name="Int. J. Syst. Evol. Microbiol.">
        <title>Ramlibacter solisilvae sp. nov., isolated from forest soil, and emended description of the genus Ramlibacter.</title>
        <authorList>
            <person name="Lee H.J."/>
            <person name="Lee S.H."/>
            <person name="Lee S.S."/>
            <person name="Lee J.S."/>
            <person name="Kim Y."/>
            <person name="Kim S.C."/>
            <person name="Jeon C.O."/>
        </authorList>
    </citation>
    <scope>NUCLEOTIDE SEQUENCE [LARGE SCALE GENOMIC DNA]</scope>
    <source>
        <strain evidence="6 7">5-10</strain>
    </source>
</reference>
<feature type="transmembrane region" description="Helical" evidence="4">
    <location>
        <begin position="66"/>
        <end position="86"/>
    </location>
</feature>
<organism evidence="6 7">
    <name type="scientific">Ramlibacter tataouinensis</name>
    <dbReference type="NCBI Taxonomy" id="94132"/>
    <lineage>
        <taxon>Bacteria</taxon>
        <taxon>Pseudomonadati</taxon>
        <taxon>Pseudomonadota</taxon>
        <taxon>Betaproteobacteria</taxon>
        <taxon>Burkholderiales</taxon>
        <taxon>Comamonadaceae</taxon>
        <taxon>Ramlibacter</taxon>
    </lineage>
</organism>
<evidence type="ECO:0000313" key="7">
    <source>
        <dbReference type="Proteomes" id="UP000070433"/>
    </source>
</evidence>
<dbReference type="EMBL" id="CP010951">
    <property type="protein sequence ID" value="AMO22553.1"/>
    <property type="molecule type" value="Genomic_DNA"/>
</dbReference>
<feature type="transmembrane region" description="Helical" evidence="4">
    <location>
        <begin position="92"/>
        <end position="117"/>
    </location>
</feature>
<protein>
    <recommendedName>
        <fullName evidence="5">Major facilitator superfamily (MFS) profile domain-containing protein</fullName>
    </recommendedName>
</protein>
<evidence type="ECO:0000259" key="5">
    <source>
        <dbReference type="PROSITE" id="PS50850"/>
    </source>
</evidence>
<dbReference type="Pfam" id="PF07690">
    <property type="entry name" value="MFS_1"/>
    <property type="match status" value="1"/>
</dbReference>
<dbReference type="PANTHER" id="PTHR11360:SF290">
    <property type="entry name" value="MONOCARBOXYLATE MFS PERMEASE"/>
    <property type="match status" value="1"/>
</dbReference>
<keyword evidence="7" id="KW-1185">Reference proteome</keyword>
<dbReference type="InterPro" id="IPR011701">
    <property type="entry name" value="MFS"/>
</dbReference>
<dbReference type="GO" id="GO:0022857">
    <property type="term" value="F:transmembrane transporter activity"/>
    <property type="evidence" value="ECO:0007669"/>
    <property type="project" value="InterPro"/>
</dbReference>
<evidence type="ECO:0000313" key="6">
    <source>
        <dbReference type="EMBL" id="AMO22553.1"/>
    </source>
</evidence>
<keyword evidence="1 4" id="KW-0812">Transmembrane</keyword>
<evidence type="ECO:0000256" key="1">
    <source>
        <dbReference type="ARBA" id="ARBA00022692"/>
    </source>
</evidence>
<feature type="transmembrane region" description="Helical" evidence="4">
    <location>
        <begin position="124"/>
        <end position="144"/>
    </location>
</feature>
<dbReference type="PANTHER" id="PTHR11360">
    <property type="entry name" value="MONOCARBOXYLATE TRANSPORTER"/>
    <property type="match status" value="1"/>
</dbReference>
<feature type="transmembrane region" description="Helical" evidence="4">
    <location>
        <begin position="323"/>
        <end position="343"/>
    </location>
</feature>
<keyword evidence="3 4" id="KW-0472">Membrane</keyword>
<dbReference type="AlphaFoldDB" id="A0A127JRN5"/>
<feature type="transmembrane region" description="Helical" evidence="4">
    <location>
        <begin position="156"/>
        <end position="178"/>
    </location>
</feature>
<dbReference type="Proteomes" id="UP000070433">
    <property type="component" value="Chromosome"/>
</dbReference>
<dbReference type="PROSITE" id="PS50850">
    <property type="entry name" value="MFS"/>
    <property type="match status" value="1"/>
</dbReference>
<sequence length="409" mass="42407">MVAACAVMVAMGFGAIVNIAVFLTPLAAEFGWSRGDLSLAYSLVTIGTGTGGILMGHFADRIPIRRVALCGAIIPAAMLLGLSQLHSMGELYVYHAVLGLLGLGAIMAPMNTVAGLWMPRNPGLAIGIVSAGGAFGQGVIPFIARHLILVDGWRQAYVGMALLHVAVMLPLALLLRNADGGTSGRAMPQARHYAVPRHVLIGLLCLAVVFCCMCMGTPIVHVAALGADRGLLQQEAAGLLTVMMLCGMVGRIGFGKVADRIGNLKAYMGASAGQTALAFLFPLMTGKTGLYLLAGLFGLVFSGAMTAFILCAREYADPRRAGFVIGSVMFFGWVGMAVGGWQGGVFYDLCGNYEVSFANASLGGVVNLLVLALLYRFTVGAPAPKAPASGQVATPSVKLATVAKNRSAQ</sequence>
<feature type="transmembrane region" description="Helical" evidence="4">
    <location>
        <begin position="355"/>
        <end position="375"/>
    </location>
</feature>
<name>A0A127JRN5_9BURK</name>
<dbReference type="InterPro" id="IPR050327">
    <property type="entry name" value="Proton-linked_MCT"/>
</dbReference>
<evidence type="ECO:0000256" key="3">
    <source>
        <dbReference type="ARBA" id="ARBA00023136"/>
    </source>
</evidence>
<dbReference type="InterPro" id="IPR036259">
    <property type="entry name" value="MFS_trans_sf"/>
</dbReference>